<dbReference type="InterPro" id="IPR016087">
    <property type="entry name" value="Chalcone_isomerase"/>
</dbReference>
<dbReference type="AlphaFoldDB" id="A0A084JWH8"/>
<feature type="chain" id="PRO_5007378982" evidence="1">
    <location>
        <begin position="20"/>
        <end position="188"/>
    </location>
</feature>
<reference evidence="4 6" key="2">
    <citation type="submission" date="2014-07" db="EMBL/GenBank/DDBJ databases">
        <title>Draft genome sequence of Nonlabens ulvanivorans, an ulvan degrading bacterium.</title>
        <authorList>
            <person name="Kopel M."/>
            <person name="Helbert W."/>
            <person name="Henrissat B."/>
            <person name="Doniger T."/>
            <person name="Banin E."/>
        </authorList>
    </citation>
    <scope>NUCLEOTIDE SEQUENCE [LARGE SCALE GENOMIC DNA]</scope>
    <source>
        <strain evidence="4 6">PLR</strain>
    </source>
</reference>
<evidence type="ECO:0000313" key="3">
    <source>
        <dbReference type="EMBL" id="GAK77512.1"/>
    </source>
</evidence>
<dbReference type="EMBL" id="JPJI01000032">
    <property type="protein sequence ID" value="KEZ93312.1"/>
    <property type="molecule type" value="Genomic_DNA"/>
</dbReference>
<dbReference type="Proteomes" id="UP000028531">
    <property type="component" value="Unassembled WGS sequence"/>
</dbReference>
<organism evidence="4 6">
    <name type="scientific">Nonlabens ulvanivorans</name>
    <name type="common">Persicivirga ulvanivorans</name>
    <dbReference type="NCBI Taxonomy" id="906888"/>
    <lineage>
        <taxon>Bacteria</taxon>
        <taxon>Pseudomonadati</taxon>
        <taxon>Bacteroidota</taxon>
        <taxon>Flavobacteriia</taxon>
        <taxon>Flavobacteriales</taxon>
        <taxon>Flavobacteriaceae</taxon>
        <taxon>Nonlabens</taxon>
    </lineage>
</organism>
<gene>
    <name evidence="4" type="ORF">IL45_14445</name>
    <name evidence="3" type="ORF">JCM19296_3120</name>
    <name evidence="5" type="ORF">LY02_01806</name>
</gene>
<reference evidence="5 8" key="3">
    <citation type="submission" date="2018-03" db="EMBL/GenBank/DDBJ databases">
        <title>Genomic Encyclopedia of Archaeal and Bacterial Type Strains, Phase II (KMG-II): from individual species to whole genera.</title>
        <authorList>
            <person name="Goeker M."/>
        </authorList>
    </citation>
    <scope>NUCLEOTIDE SEQUENCE [LARGE SCALE GENOMIC DNA]</scope>
    <source>
        <strain evidence="5 8">DSM 22727</strain>
    </source>
</reference>
<reference evidence="3 7" key="1">
    <citation type="journal article" date="2014" name="Genome Announc.">
        <title>Draft Genome Sequences of Marine Flavobacterium Nonlabens Strains NR17, NR24, NR27, NR32, NR33, and Ara13.</title>
        <authorList>
            <person name="Nakanishi M."/>
            <person name="Meirelles P."/>
            <person name="Suzuki R."/>
            <person name="Takatani N."/>
            <person name="Mino S."/>
            <person name="Suda W."/>
            <person name="Oshima K."/>
            <person name="Hattori M."/>
            <person name="Ohkuma M."/>
            <person name="Hosokawa M."/>
            <person name="Miyashita K."/>
            <person name="Thompson F.L."/>
            <person name="Niwa A."/>
            <person name="Sawabe T."/>
            <person name="Sawabe T."/>
        </authorList>
    </citation>
    <scope>NUCLEOTIDE SEQUENCE [LARGE SCALE GENOMIC DNA]</scope>
    <source>
        <strain evidence="3">JCM 19296</strain>
        <strain evidence="7">JCM19296</strain>
    </source>
</reference>
<sequence>MKKLILLAVALVATFTTNAQVTINDVKVEKSLTVEGQELMLNGAGLREKLWFDLYVGALYTTVKSGDGSTLVDADLAMAITLDITDSKVTQDKMKSAVEDGFEDSCTDAERAAIKGDITRFIGFFKDAIVEGDEFQIAYVPGKGTMVSKNGKALGTIAGIEFKRALFGIWLGDDPADEDLKEGMLGKS</sequence>
<dbReference type="Pfam" id="PF16036">
    <property type="entry name" value="Chalcone_3"/>
    <property type="match status" value="1"/>
</dbReference>
<dbReference type="EMBL" id="BBLG01000010">
    <property type="protein sequence ID" value="GAK77512.1"/>
    <property type="molecule type" value="Genomic_DNA"/>
</dbReference>
<evidence type="ECO:0000313" key="6">
    <source>
        <dbReference type="Proteomes" id="UP000028531"/>
    </source>
</evidence>
<keyword evidence="4" id="KW-0413">Isomerase</keyword>
<keyword evidence="8" id="KW-1185">Reference proteome</keyword>
<evidence type="ECO:0000313" key="5">
    <source>
        <dbReference type="EMBL" id="PRX13563.1"/>
    </source>
</evidence>
<comment type="caution">
    <text evidence="4">The sequence shown here is derived from an EMBL/GenBank/DDBJ whole genome shotgun (WGS) entry which is preliminary data.</text>
</comment>
<evidence type="ECO:0000313" key="7">
    <source>
        <dbReference type="Proteomes" id="UP000028980"/>
    </source>
</evidence>
<dbReference type="InterPro" id="IPR036298">
    <property type="entry name" value="Chalcone_isomerase_sf"/>
</dbReference>
<feature type="domain" description="Chalcone isomerase" evidence="2">
    <location>
        <begin position="21"/>
        <end position="186"/>
    </location>
</feature>
<evidence type="ECO:0000256" key="1">
    <source>
        <dbReference type="SAM" id="SignalP"/>
    </source>
</evidence>
<name>A0A084JWH8_NONUL</name>
<dbReference type="GO" id="GO:0016872">
    <property type="term" value="F:intramolecular lyase activity"/>
    <property type="evidence" value="ECO:0007669"/>
    <property type="project" value="InterPro"/>
</dbReference>
<dbReference type="OrthoDB" id="270742at2"/>
<feature type="signal peptide" evidence="1">
    <location>
        <begin position="1"/>
        <end position="19"/>
    </location>
</feature>
<accession>A0A084JWH8</accession>
<dbReference type="InterPro" id="IPR016088">
    <property type="entry name" value="Chalcone_isomerase_3-sand"/>
</dbReference>
<dbReference type="EMBL" id="PVNA01000003">
    <property type="protein sequence ID" value="PRX13563.1"/>
    <property type="molecule type" value="Genomic_DNA"/>
</dbReference>
<evidence type="ECO:0000313" key="4">
    <source>
        <dbReference type="EMBL" id="KEZ93312.1"/>
    </source>
</evidence>
<dbReference type="Proteomes" id="UP000239997">
    <property type="component" value="Unassembled WGS sequence"/>
</dbReference>
<dbReference type="Proteomes" id="UP000028980">
    <property type="component" value="Unassembled WGS sequence"/>
</dbReference>
<protein>
    <submittedName>
        <fullName evidence="4 5">Chalcone isomerase</fullName>
    </submittedName>
    <submittedName>
        <fullName evidence="3">Hypothetical periplasmic protein</fullName>
    </submittedName>
</protein>
<keyword evidence="1" id="KW-0732">Signal</keyword>
<dbReference type="SUPFAM" id="SSF54626">
    <property type="entry name" value="Chalcone isomerase"/>
    <property type="match status" value="1"/>
</dbReference>
<evidence type="ECO:0000313" key="8">
    <source>
        <dbReference type="Proteomes" id="UP000239997"/>
    </source>
</evidence>
<dbReference type="RefSeq" id="WP_036585078.1">
    <property type="nucleotide sequence ID" value="NZ_CP138994.1"/>
</dbReference>
<proteinExistence type="predicted"/>
<evidence type="ECO:0000259" key="2">
    <source>
        <dbReference type="Pfam" id="PF16036"/>
    </source>
</evidence>
<dbReference type="Gene3D" id="3.50.70.10">
    <property type="match status" value="1"/>
</dbReference>